<dbReference type="Gene3D" id="3.10.129.10">
    <property type="entry name" value="Hotdog Thioesterase"/>
    <property type="match status" value="1"/>
</dbReference>
<dbReference type="Proteomes" id="UP001470230">
    <property type="component" value="Unassembled WGS sequence"/>
</dbReference>
<dbReference type="InterPro" id="IPR029069">
    <property type="entry name" value="HotDog_dom_sf"/>
</dbReference>
<reference evidence="2 3" key="1">
    <citation type="submission" date="2024-04" db="EMBL/GenBank/DDBJ databases">
        <title>Tritrichomonas musculus Genome.</title>
        <authorList>
            <person name="Alves-Ferreira E."/>
            <person name="Grigg M."/>
            <person name="Lorenzi H."/>
            <person name="Galac M."/>
        </authorList>
    </citation>
    <scope>NUCLEOTIDE SEQUENCE [LARGE SCALE GENOMIC DNA]</scope>
    <source>
        <strain evidence="2 3">EAF2021</strain>
    </source>
</reference>
<feature type="domain" description="Fluoroacetyl-CoA-specific thioesterase-like" evidence="1">
    <location>
        <begin position="46"/>
        <end position="145"/>
    </location>
</feature>
<comment type="caution">
    <text evidence="2">The sequence shown here is derived from an EMBL/GenBank/DDBJ whole genome shotgun (WGS) entry which is preliminary data.</text>
</comment>
<sequence>MISCSNSFASKNFAQSLKWAKSKTADLTKLIKIGDTFHSSGFITLDKTTNRTHKPGDDIFSTPSMIYCMSKTVLTKVNDKLPANNSSVTTGVICQHRAPMSLGDHYNITVKTTKVEPKNAEFEVNCLNDNNKLIGNATVKIGIVED</sequence>
<dbReference type="InterPro" id="IPR025540">
    <property type="entry name" value="FlK"/>
</dbReference>
<evidence type="ECO:0000259" key="1">
    <source>
        <dbReference type="Pfam" id="PF22636"/>
    </source>
</evidence>
<accession>A0ABR2KJ73</accession>
<dbReference type="InterPro" id="IPR054485">
    <property type="entry name" value="FlK-like_dom"/>
</dbReference>
<dbReference type="SUPFAM" id="SSF54637">
    <property type="entry name" value="Thioesterase/thiol ester dehydrase-isomerase"/>
    <property type="match status" value="1"/>
</dbReference>
<gene>
    <name evidence="2" type="ORF">M9Y10_028396</name>
</gene>
<dbReference type="Pfam" id="PF22636">
    <property type="entry name" value="FlK"/>
    <property type="match status" value="1"/>
</dbReference>
<dbReference type="EMBL" id="JAPFFF010000004">
    <property type="protein sequence ID" value="KAK8891190.1"/>
    <property type="molecule type" value="Genomic_DNA"/>
</dbReference>
<protein>
    <recommendedName>
        <fullName evidence="1">Fluoroacetyl-CoA-specific thioesterase-like domain-containing protein</fullName>
    </recommendedName>
</protein>
<name>A0ABR2KJ73_9EUKA</name>
<dbReference type="PANTHER" id="PTHR36934">
    <property type="entry name" value="BLR0278 PROTEIN"/>
    <property type="match status" value="1"/>
</dbReference>
<proteinExistence type="predicted"/>
<dbReference type="PANTHER" id="PTHR36934:SF1">
    <property type="entry name" value="THIOESTERASE DOMAIN-CONTAINING PROTEIN"/>
    <property type="match status" value="1"/>
</dbReference>
<keyword evidence="3" id="KW-1185">Reference proteome</keyword>
<organism evidence="2 3">
    <name type="scientific">Tritrichomonas musculus</name>
    <dbReference type="NCBI Taxonomy" id="1915356"/>
    <lineage>
        <taxon>Eukaryota</taxon>
        <taxon>Metamonada</taxon>
        <taxon>Parabasalia</taxon>
        <taxon>Tritrichomonadida</taxon>
        <taxon>Tritrichomonadidae</taxon>
        <taxon>Tritrichomonas</taxon>
    </lineage>
</organism>
<evidence type="ECO:0000313" key="2">
    <source>
        <dbReference type="EMBL" id="KAK8891190.1"/>
    </source>
</evidence>
<evidence type="ECO:0000313" key="3">
    <source>
        <dbReference type="Proteomes" id="UP001470230"/>
    </source>
</evidence>